<name>A0A1T4MSR8_9SPIR</name>
<keyword evidence="6" id="KW-0486">Methionine biosynthesis</keyword>
<dbReference type="GO" id="GO:0005737">
    <property type="term" value="C:cytoplasm"/>
    <property type="evidence" value="ECO:0007669"/>
    <property type="project" value="UniProtKB-SubCell"/>
</dbReference>
<accession>A0A1T4MSR8</accession>
<organism evidence="8 9">
    <name type="scientific">Treponema berlinense</name>
    <dbReference type="NCBI Taxonomy" id="225004"/>
    <lineage>
        <taxon>Bacteria</taxon>
        <taxon>Pseudomonadati</taxon>
        <taxon>Spirochaetota</taxon>
        <taxon>Spirochaetia</taxon>
        <taxon>Spirochaetales</taxon>
        <taxon>Treponemataceae</taxon>
        <taxon>Treponema</taxon>
    </lineage>
</organism>
<keyword evidence="9" id="KW-1185">Reference proteome</keyword>
<comment type="pathway">
    <text evidence="6">Amino-acid biosynthesis; L-methionine biosynthesis via de novo pathway; O-acetyl-L-homoserine from L-homoserine: step 1/1.</text>
</comment>
<dbReference type="EC" id="2.3.1.31" evidence="6"/>
<keyword evidence="4 6" id="KW-0808">Transferase</keyword>
<keyword evidence="2 6" id="KW-0963">Cytoplasm</keyword>
<comment type="caution">
    <text evidence="6">Lacks conserved residue(s) required for the propagation of feature annotation.</text>
</comment>
<feature type="binding site" evidence="6">
    <location>
        <position position="192"/>
    </location>
    <ligand>
        <name>substrate</name>
    </ligand>
</feature>
<evidence type="ECO:0000256" key="3">
    <source>
        <dbReference type="ARBA" id="ARBA00022605"/>
    </source>
</evidence>
<dbReference type="EMBL" id="FUXC01000004">
    <property type="protein sequence ID" value="SJZ70023.1"/>
    <property type="molecule type" value="Genomic_DNA"/>
</dbReference>
<dbReference type="InterPro" id="IPR029062">
    <property type="entry name" value="Class_I_gatase-like"/>
</dbReference>
<dbReference type="STRING" id="225004.SAMN02745152_00990"/>
<feature type="active site" evidence="6">
    <location>
        <position position="237"/>
    </location>
</feature>
<gene>
    <name evidence="6" type="primary">metAA</name>
    <name evidence="8" type="ORF">SAMN02745152_00990</name>
</gene>
<dbReference type="FunFam" id="3.40.50.880:FF:000004">
    <property type="entry name" value="Homoserine O-succinyltransferase"/>
    <property type="match status" value="1"/>
</dbReference>
<dbReference type="UniPathway" id="UPA00051">
    <property type="reaction ID" value="UER00074"/>
</dbReference>
<proteinExistence type="inferred from homology"/>
<dbReference type="PANTHER" id="PTHR20919:SF0">
    <property type="entry name" value="HOMOSERINE O-SUCCINYLTRANSFERASE"/>
    <property type="match status" value="1"/>
</dbReference>
<dbReference type="InterPro" id="IPR033752">
    <property type="entry name" value="MetA_family"/>
</dbReference>
<evidence type="ECO:0000256" key="5">
    <source>
        <dbReference type="ARBA" id="ARBA00023315"/>
    </source>
</evidence>
<dbReference type="HAMAP" id="MF_00295">
    <property type="entry name" value="MetA_acyltransf"/>
    <property type="match status" value="1"/>
</dbReference>
<feature type="site" description="Important for acyl-CoA specificity" evidence="6">
    <location>
        <position position="111"/>
    </location>
</feature>
<feature type="active site" description="Acyl-thioester intermediate" evidence="6 7">
    <location>
        <position position="142"/>
    </location>
</feature>
<sequence>MPIKIQSDLPARTVLENENIFVMTENRAATQDIRPLKIAIVNLMPTKETTETQLLRLLGNTPLQIDISLVRMENHAASHVSLEHLEKFYIPSSDIFKNKYDGLIITGAPVEQMPFEDVDYWNELCDIMDYAKKNVFSTLYICWGAQAGLYHNYGIKKVQLEKKAFGVIPNHKVTENDPLLRGFDDIFPVPTSRHTTVSRNSILKVKDLTVLAENQENEITLCKSSDNRSIFMMGHLEYDTETLSKEYWRDRNKGLPIEIPLNYFPENNPEQKPYNVWRSTAHLFFSNWLNYYVYQDTPYDLEKI</sequence>
<feature type="binding site" evidence="6">
    <location>
        <position position="249"/>
    </location>
    <ligand>
        <name>substrate</name>
    </ligand>
</feature>
<keyword evidence="3 6" id="KW-0028">Amino-acid biosynthesis</keyword>
<evidence type="ECO:0000313" key="9">
    <source>
        <dbReference type="Proteomes" id="UP000190395"/>
    </source>
</evidence>
<comment type="similarity">
    <text evidence="6">Belongs to the MetA family.</text>
</comment>
<dbReference type="CDD" id="cd03131">
    <property type="entry name" value="GATase1_HTS"/>
    <property type="match status" value="1"/>
</dbReference>
<dbReference type="RefSeq" id="WP_078930735.1">
    <property type="nucleotide sequence ID" value="NZ_CAMCOW010000052.1"/>
</dbReference>
<dbReference type="Proteomes" id="UP000190395">
    <property type="component" value="Unassembled WGS sequence"/>
</dbReference>
<feature type="binding site" evidence="6">
    <location>
        <position position="163"/>
    </location>
    <ligand>
        <name>substrate</name>
    </ligand>
</feature>
<keyword evidence="5 6" id="KW-0012">Acyltransferase</keyword>
<comment type="function">
    <text evidence="6">Transfers an acetyl group from acetyl-CoA to L-homoserine, forming acetyl-L-homoserine.</text>
</comment>
<dbReference type="NCBIfam" id="TIGR01001">
    <property type="entry name" value="metA"/>
    <property type="match status" value="1"/>
</dbReference>
<dbReference type="PANTHER" id="PTHR20919">
    <property type="entry name" value="HOMOSERINE O-SUCCINYLTRANSFERASE"/>
    <property type="match status" value="1"/>
</dbReference>
<feature type="active site" description="Proton acceptor" evidence="6">
    <location>
        <position position="235"/>
    </location>
</feature>
<dbReference type="GO" id="GO:0019281">
    <property type="term" value="P:L-methionine biosynthetic process from homoserine via O-succinyl-L-homoserine and cystathionine"/>
    <property type="evidence" value="ECO:0007669"/>
    <property type="project" value="InterPro"/>
</dbReference>
<evidence type="ECO:0000256" key="7">
    <source>
        <dbReference type="PIRSR" id="PIRSR000450-1"/>
    </source>
</evidence>
<feature type="site" description="Important for substrate specificity" evidence="6">
    <location>
        <position position="192"/>
    </location>
</feature>
<dbReference type="InterPro" id="IPR005697">
    <property type="entry name" value="HST_MetA"/>
</dbReference>
<comment type="catalytic activity">
    <reaction evidence="6">
        <text>L-homoserine + acetyl-CoA = O-acetyl-L-homoserine + CoA</text>
        <dbReference type="Rhea" id="RHEA:13701"/>
        <dbReference type="ChEBI" id="CHEBI:57287"/>
        <dbReference type="ChEBI" id="CHEBI:57288"/>
        <dbReference type="ChEBI" id="CHEBI:57476"/>
        <dbReference type="ChEBI" id="CHEBI:57716"/>
        <dbReference type="EC" id="2.3.1.31"/>
    </reaction>
</comment>
<dbReference type="SUPFAM" id="SSF52317">
    <property type="entry name" value="Class I glutamine amidotransferase-like"/>
    <property type="match status" value="1"/>
</dbReference>
<evidence type="ECO:0000256" key="6">
    <source>
        <dbReference type="HAMAP-Rule" id="MF_00295"/>
    </source>
</evidence>
<dbReference type="Gene3D" id="3.40.50.880">
    <property type="match status" value="1"/>
</dbReference>
<dbReference type="AlphaFoldDB" id="A0A1T4MSR8"/>
<evidence type="ECO:0000313" key="8">
    <source>
        <dbReference type="EMBL" id="SJZ70023.1"/>
    </source>
</evidence>
<evidence type="ECO:0000256" key="4">
    <source>
        <dbReference type="ARBA" id="ARBA00022679"/>
    </source>
</evidence>
<comment type="subcellular location">
    <subcellularLocation>
        <location evidence="1 6">Cytoplasm</location>
    </subcellularLocation>
</comment>
<dbReference type="GO" id="GO:0004414">
    <property type="term" value="F:homoserine O-acetyltransferase activity"/>
    <property type="evidence" value="ECO:0007669"/>
    <property type="project" value="UniProtKB-EC"/>
</dbReference>
<dbReference type="Pfam" id="PF04204">
    <property type="entry name" value="HTS"/>
    <property type="match status" value="1"/>
</dbReference>
<dbReference type="GeneID" id="303367243"/>
<dbReference type="GO" id="GO:0008899">
    <property type="term" value="F:homoserine O-succinyltransferase activity"/>
    <property type="evidence" value="ECO:0007669"/>
    <property type="project" value="UniProtKB-UniRule"/>
</dbReference>
<evidence type="ECO:0000256" key="2">
    <source>
        <dbReference type="ARBA" id="ARBA00022490"/>
    </source>
</evidence>
<reference evidence="8 9" key="1">
    <citation type="submission" date="2017-02" db="EMBL/GenBank/DDBJ databases">
        <authorList>
            <person name="Peterson S.W."/>
        </authorList>
    </citation>
    <scope>NUCLEOTIDE SEQUENCE [LARGE SCALE GENOMIC DNA]</scope>
    <source>
        <strain evidence="8 9">ATCC BAA-909</strain>
    </source>
</reference>
<evidence type="ECO:0000256" key="1">
    <source>
        <dbReference type="ARBA" id="ARBA00004496"/>
    </source>
</evidence>
<dbReference type="PIRSF" id="PIRSF000450">
    <property type="entry name" value="H_ser_succinyltr"/>
    <property type="match status" value="1"/>
</dbReference>
<protein>
    <recommendedName>
        <fullName evidence="6">Homoserine O-acetyltransferase</fullName>
        <shortName evidence="6">HAT</shortName>
        <ecNumber evidence="6">2.3.1.31</ecNumber>
    </recommendedName>
    <alternativeName>
        <fullName evidence="6">Homoserine transacetylase</fullName>
        <shortName evidence="6">HTA</shortName>
    </alternativeName>
</protein>
<dbReference type="OrthoDB" id="9772423at2"/>